<dbReference type="PANTHER" id="PTHR43567:SF1">
    <property type="entry name" value="FLAVOREDOXIN"/>
    <property type="match status" value="1"/>
</dbReference>
<dbReference type="GO" id="GO:0010181">
    <property type="term" value="F:FMN binding"/>
    <property type="evidence" value="ECO:0007669"/>
    <property type="project" value="InterPro"/>
</dbReference>
<dbReference type="PANTHER" id="PTHR43567">
    <property type="entry name" value="FLAVOREDOXIN-RELATED-RELATED"/>
    <property type="match status" value="1"/>
</dbReference>
<comment type="cofactor">
    <cofactor evidence="1">
        <name>FMN</name>
        <dbReference type="ChEBI" id="CHEBI:58210"/>
    </cofactor>
</comment>
<gene>
    <name evidence="5" type="ORF">Z518_05167</name>
</gene>
<dbReference type="Pfam" id="PF01613">
    <property type="entry name" value="Flavin_Reduct"/>
    <property type="match status" value="1"/>
</dbReference>
<reference evidence="5 6" key="1">
    <citation type="submission" date="2015-01" db="EMBL/GenBank/DDBJ databases">
        <title>The Genome Sequence of Rhinocladiella mackenzie CBS 650.93.</title>
        <authorList>
            <consortium name="The Broad Institute Genomics Platform"/>
            <person name="Cuomo C."/>
            <person name="de Hoog S."/>
            <person name="Gorbushina A."/>
            <person name="Stielow B."/>
            <person name="Teixiera M."/>
            <person name="Abouelleil A."/>
            <person name="Chapman S.B."/>
            <person name="Priest M."/>
            <person name="Young S.K."/>
            <person name="Wortman J."/>
            <person name="Nusbaum C."/>
            <person name="Birren B."/>
        </authorList>
    </citation>
    <scope>NUCLEOTIDE SEQUENCE [LARGE SCALE GENOMIC DNA]</scope>
    <source>
        <strain evidence="5 6">CBS 650.93</strain>
    </source>
</reference>
<evidence type="ECO:0000256" key="1">
    <source>
        <dbReference type="ARBA" id="ARBA00001917"/>
    </source>
</evidence>
<dbReference type="InterPro" id="IPR052174">
    <property type="entry name" value="Flavoredoxin"/>
</dbReference>
<sequence>MEEYAINKVHRLLEPGPVVLLTTRGKDGTTNIMTVGFHMAVQHEPPLLAVIVGPWDHSFNALRATKECVIAIPTVQLANTVVDIGNCSGAVVDKFEKFGLSAVSGSEVGAPLVSECQANIECRVADIRMVSKFNMFILEAVKAWLTPELQGHQTIHHRGDGTFVVDGQVINLQERMTKWKEYQD</sequence>
<evidence type="ECO:0000259" key="4">
    <source>
        <dbReference type="SMART" id="SM00903"/>
    </source>
</evidence>
<name>A0A0D2J5H9_9EURO</name>
<evidence type="ECO:0000313" key="6">
    <source>
        <dbReference type="Proteomes" id="UP000053617"/>
    </source>
</evidence>
<dbReference type="AlphaFoldDB" id="A0A0D2J5H9"/>
<dbReference type="Proteomes" id="UP000053617">
    <property type="component" value="Unassembled WGS sequence"/>
</dbReference>
<dbReference type="Gene3D" id="2.30.110.10">
    <property type="entry name" value="Electron Transport, Fmn-binding Protein, Chain A"/>
    <property type="match status" value="1"/>
</dbReference>
<dbReference type="GeneID" id="25293238"/>
<proteinExistence type="inferred from homology"/>
<organism evidence="5 6">
    <name type="scientific">Rhinocladiella mackenziei CBS 650.93</name>
    <dbReference type="NCBI Taxonomy" id="1442369"/>
    <lineage>
        <taxon>Eukaryota</taxon>
        <taxon>Fungi</taxon>
        <taxon>Dikarya</taxon>
        <taxon>Ascomycota</taxon>
        <taxon>Pezizomycotina</taxon>
        <taxon>Eurotiomycetes</taxon>
        <taxon>Chaetothyriomycetidae</taxon>
        <taxon>Chaetothyriales</taxon>
        <taxon>Herpotrichiellaceae</taxon>
        <taxon>Rhinocladiella</taxon>
    </lineage>
</organism>
<evidence type="ECO:0000256" key="3">
    <source>
        <dbReference type="ARBA" id="ARBA00038054"/>
    </source>
</evidence>
<dbReference type="VEuPathDB" id="FungiDB:Z518_05167"/>
<dbReference type="SMART" id="SM00903">
    <property type="entry name" value="Flavin_Reduct"/>
    <property type="match status" value="1"/>
</dbReference>
<evidence type="ECO:0000313" key="5">
    <source>
        <dbReference type="EMBL" id="KIX04300.1"/>
    </source>
</evidence>
<dbReference type="RefSeq" id="XP_013271436.1">
    <property type="nucleotide sequence ID" value="XM_013415982.1"/>
</dbReference>
<dbReference type="SUPFAM" id="SSF50475">
    <property type="entry name" value="FMN-binding split barrel"/>
    <property type="match status" value="1"/>
</dbReference>
<dbReference type="HOGENOM" id="CLU_059021_5_0_1"/>
<dbReference type="InterPro" id="IPR012349">
    <property type="entry name" value="Split_barrel_FMN-bd"/>
</dbReference>
<dbReference type="EMBL" id="KN847478">
    <property type="protein sequence ID" value="KIX04300.1"/>
    <property type="molecule type" value="Genomic_DNA"/>
</dbReference>
<dbReference type="InterPro" id="IPR002563">
    <property type="entry name" value="Flavin_Rdtase-like_dom"/>
</dbReference>
<feature type="domain" description="Flavin reductase like" evidence="4">
    <location>
        <begin position="11"/>
        <end position="158"/>
    </location>
</feature>
<keyword evidence="2" id="KW-0285">Flavoprotein</keyword>
<keyword evidence="6" id="KW-1185">Reference proteome</keyword>
<protein>
    <recommendedName>
        <fullName evidence="4">Flavin reductase like domain-containing protein</fullName>
    </recommendedName>
</protein>
<evidence type="ECO:0000256" key="2">
    <source>
        <dbReference type="ARBA" id="ARBA00022630"/>
    </source>
</evidence>
<dbReference type="OrthoDB" id="2145000at2759"/>
<accession>A0A0D2J5H9</accession>
<comment type="similarity">
    <text evidence="3">Belongs to the flavoredoxin family.</text>
</comment>